<evidence type="ECO:0000313" key="2">
    <source>
        <dbReference type="EMBL" id="GFB04693.1"/>
    </source>
</evidence>
<feature type="compositionally biased region" description="Pro residues" evidence="1">
    <location>
        <begin position="56"/>
        <end position="91"/>
    </location>
</feature>
<feature type="region of interest" description="Disordered" evidence="1">
    <location>
        <begin position="265"/>
        <end position="284"/>
    </location>
</feature>
<dbReference type="EMBL" id="BKCJ010540618">
    <property type="protein sequence ID" value="GFB04693.1"/>
    <property type="molecule type" value="Genomic_DNA"/>
</dbReference>
<comment type="caution">
    <text evidence="2">The sequence shown here is derived from an EMBL/GenBank/DDBJ whole genome shotgun (WGS) entry which is preliminary data.</text>
</comment>
<proteinExistence type="predicted"/>
<organism evidence="2">
    <name type="scientific">Tanacetum cinerariifolium</name>
    <name type="common">Dalmatian daisy</name>
    <name type="synonym">Chrysanthemum cinerariifolium</name>
    <dbReference type="NCBI Taxonomy" id="118510"/>
    <lineage>
        <taxon>Eukaryota</taxon>
        <taxon>Viridiplantae</taxon>
        <taxon>Streptophyta</taxon>
        <taxon>Embryophyta</taxon>
        <taxon>Tracheophyta</taxon>
        <taxon>Spermatophyta</taxon>
        <taxon>Magnoliopsida</taxon>
        <taxon>eudicotyledons</taxon>
        <taxon>Gunneridae</taxon>
        <taxon>Pentapetalae</taxon>
        <taxon>asterids</taxon>
        <taxon>campanulids</taxon>
        <taxon>Asterales</taxon>
        <taxon>Asteraceae</taxon>
        <taxon>Asteroideae</taxon>
        <taxon>Anthemideae</taxon>
        <taxon>Anthemidinae</taxon>
        <taxon>Tanacetum</taxon>
    </lineage>
</organism>
<feature type="region of interest" description="Disordered" evidence="1">
    <location>
        <begin position="1"/>
        <end position="91"/>
    </location>
</feature>
<feature type="compositionally biased region" description="Acidic residues" evidence="1">
    <location>
        <begin position="7"/>
        <end position="38"/>
    </location>
</feature>
<dbReference type="AlphaFoldDB" id="A0A699KTA4"/>
<name>A0A699KTA4_TANCI</name>
<feature type="region of interest" description="Disordered" evidence="1">
    <location>
        <begin position="112"/>
        <end position="140"/>
    </location>
</feature>
<reference evidence="2" key="1">
    <citation type="journal article" date="2019" name="Sci. Rep.">
        <title>Draft genome of Tanacetum cinerariifolium, the natural source of mosquito coil.</title>
        <authorList>
            <person name="Yamashiro T."/>
            <person name="Shiraishi A."/>
            <person name="Satake H."/>
            <person name="Nakayama K."/>
        </authorList>
    </citation>
    <scope>NUCLEOTIDE SEQUENCE</scope>
</reference>
<feature type="non-terminal residue" evidence="2">
    <location>
        <position position="1"/>
    </location>
</feature>
<evidence type="ECO:0000256" key="1">
    <source>
        <dbReference type="SAM" id="MobiDB-lite"/>
    </source>
</evidence>
<accession>A0A699KTA4</accession>
<sequence length="480" mass="53252">VDYLADGGDDDDDEEESSKDDEEDDMDVEANEEEEEEEHPAPADSVVRLLAISSPPASPLSPWSSPPPHIPFPPLPPILSPPSPVLSPAPPPSPIRSLGYRAAMIRLRDEAASTFHSPPLQLPSASRREDKPEVTLPPRKRLDIALGPRYEVGESSSAAARPAGGFRTDYGFVATIDREIMRDLEREVGYGITDSWDEIVETLLLAISSPPASPLSHWSSPPPQIPFPPLPPILSPPSPVLSPAPPPSPIRSLGYRAAMIRLRDEAASTSHSPPLQLPSASRREDIPEVALPPQKRLDIALGPRYEVGESSSFAATRPAGGFRADYGFVATVDREIMRDPEREVGYGITDSWDKIVETLHGAPVSTDTELGGYVREFETRVRQDTDEIYMRWDDEQTERQLLAGQLNMLFRDRRAHAYTHQLMETEARMSREAWMSEIRELQAADRKRQTVISELLRIDHMRSTKISELRIALQGQVTAL</sequence>
<gene>
    <name evidence="2" type="ORF">Tci_676664</name>
</gene>
<protein>
    <submittedName>
        <fullName evidence="2">Uncharacterized protein</fullName>
    </submittedName>
</protein>